<name>A0AA97HPR1_9FLAO</name>
<feature type="transmembrane region" description="Helical" evidence="6">
    <location>
        <begin position="183"/>
        <end position="200"/>
    </location>
</feature>
<feature type="transmembrane region" description="Helical" evidence="6">
    <location>
        <begin position="21"/>
        <end position="41"/>
    </location>
</feature>
<evidence type="ECO:0000256" key="5">
    <source>
        <dbReference type="ARBA" id="ARBA00023136"/>
    </source>
</evidence>
<evidence type="ECO:0000256" key="6">
    <source>
        <dbReference type="SAM" id="Phobius"/>
    </source>
</evidence>
<evidence type="ECO:0000256" key="4">
    <source>
        <dbReference type="ARBA" id="ARBA00022989"/>
    </source>
</evidence>
<evidence type="ECO:0000313" key="7">
    <source>
        <dbReference type="EMBL" id="WOD42902.1"/>
    </source>
</evidence>
<dbReference type="AlphaFoldDB" id="A0AA97HPR1"/>
<dbReference type="PANTHER" id="PTHR30250:SF30">
    <property type="entry name" value="LIPID III FLIPPASE"/>
    <property type="match status" value="1"/>
</dbReference>
<dbReference type="Pfam" id="PF01943">
    <property type="entry name" value="Polysacc_synt"/>
    <property type="match status" value="1"/>
</dbReference>
<sequence length="429" mass="48977">MLKKLLANTFLKVFSYNGVVVFGKIIASFIVSKVSAIYLGPSGYALVGNLKNLLQGVLGITANGFESGIIKYVAEHKTNNHKLKQVVSAVIFLSFILSLIIGLFLVLFSKSLSIFLLKDITYAYVFRLLAVLLPLISFNFLIIYIANGLQKLRLYTSLITVANLLNAILTFFLVFYFNLKGALIASIIVPALSFLIGLWFKDVRRLVSGLFVNVRQVSLVFIKSISVYIAMATYSTVLISVTYLLIRNKIIVDIDTNSAGLWEAMNKISTFYMMFFSSLFTLYLLPQLAINKTVSGYKNIMKTYFKYLIPITIFVFVGLLIFRLFIIKIFLTDSFAAIEQYFYLQLIGDFFKIIAFSLAYQFHAKKMVTFYFITDAILYLSFYFMSLQFLNHFNLQGVFYAYIISTLLYLISVSFFLFFNNAKYLEENV</sequence>
<evidence type="ECO:0000256" key="2">
    <source>
        <dbReference type="ARBA" id="ARBA00022475"/>
    </source>
</evidence>
<comment type="subcellular location">
    <subcellularLocation>
        <location evidence="1">Cell membrane</location>
        <topology evidence="1">Multi-pass membrane protein</topology>
    </subcellularLocation>
</comment>
<accession>A0AA97HPR1</accession>
<dbReference type="GO" id="GO:0009246">
    <property type="term" value="P:enterobacterial common antigen biosynthetic process"/>
    <property type="evidence" value="ECO:0007669"/>
    <property type="project" value="InterPro"/>
</dbReference>
<dbReference type="KEGG" id="hws:RNZ46_12980"/>
<dbReference type="CDD" id="cd13125">
    <property type="entry name" value="MATE_like_10"/>
    <property type="match status" value="1"/>
</dbReference>
<dbReference type="RefSeq" id="WP_316982593.1">
    <property type="nucleotide sequence ID" value="NZ_CP136521.1"/>
</dbReference>
<feature type="transmembrane region" description="Helical" evidence="6">
    <location>
        <begin position="53"/>
        <end position="74"/>
    </location>
</feature>
<feature type="transmembrane region" description="Helical" evidence="6">
    <location>
        <begin position="266"/>
        <end position="286"/>
    </location>
</feature>
<feature type="transmembrane region" description="Helical" evidence="6">
    <location>
        <begin position="120"/>
        <end position="146"/>
    </location>
</feature>
<organism evidence="7 8">
    <name type="scientific">Hwangdonia lutea</name>
    <dbReference type="NCBI Taxonomy" id="3075823"/>
    <lineage>
        <taxon>Bacteria</taxon>
        <taxon>Pseudomonadati</taxon>
        <taxon>Bacteroidota</taxon>
        <taxon>Flavobacteriia</taxon>
        <taxon>Flavobacteriales</taxon>
        <taxon>Flavobacteriaceae</taxon>
        <taxon>Hwangdonia</taxon>
    </lineage>
</organism>
<keyword evidence="3 6" id="KW-0812">Transmembrane</keyword>
<evidence type="ECO:0000256" key="1">
    <source>
        <dbReference type="ARBA" id="ARBA00004651"/>
    </source>
</evidence>
<dbReference type="PANTHER" id="PTHR30250">
    <property type="entry name" value="PST FAMILY PREDICTED COLANIC ACID TRANSPORTER"/>
    <property type="match status" value="1"/>
</dbReference>
<feature type="transmembrane region" description="Helical" evidence="6">
    <location>
        <begin position="307"/>
        <end position="330"/>
    </location>
</feature>
<gene>
    <name evidence="7" type="ORF">RNZ46_12980</name>
</gene>
<dbReference type="GO" id="GO:0005886">
    <property type="term" value="C:plasma membrane"/>
    <property type="evidence" value="ECO:0007669"/>
    <property type="project" value="UniProtKB-SubCell"/>
</dbReference>
<feature type="transmembrane region" description="Helical" evidence="6">
    <location>
        <begin position="342"/>
        <end position="360"/>
    </location>
</feature>
<dbReference type="InterPro" id="IPR002797">
    <property type="entry name" value="Polysacc_synth"/>
</dbReference>
<dbReference type="EMBL" id="CP136521">
    <property type="protein sequence ID" value="WOD42902.1"/>
    <property type="molecule type" value="Genomic_DNA"/>
</dbReference>
<feature type="transmembrane region" description="Helical" evidence="6">
    <location>
        <begin position="158"/>
        <end position="177"/>
    </location>
</feature>
<feature type="transmembrane region" description="Helical" evidence="6">
    <location>
        <begin position="399"/>
        <end position="419"/>
    </location>
</feature>
<dbReference type="InterPro" id="IPR050833">
    <property type="entry name" value="Poly_Biosynth_Transport"/>
</dbReference>
<reference evidence="8" key="1">
    <citation type="submission" date="2024-06" db="EMBL/GenBank/DDBJ databases">
        <title>Hwangdonia haimaensis gen. nov., sp. nov., a member of the family Flavobacteriaceae isolated from the haima cold seep.</title>
        <authorList>
            <person name="Li J."/>
        </authorList>
    </citation>
    <scope>NUCLEOTIDE SEQUENCE [LARGE SCALE GENOMIC DNA]</scope>
    <source>
        <strain evidence="8">SCSIO 19198</strain>
    </source>
</reference>
<feature type="transmembrane region" description="Helical" evidence="6">
    <location>
        <begin position="367"/>
        <end position="387"/>
    </location>
</feature>
<keyword evidence="8" id="KW-1185">Reference proteome</keyword>
<evidence type="ECO:0000256" key="3">
    <source>
        <dbReference type="ARBA" id="ARBA00022692"/>
    </source>
</evidence>
<evidence type="ECO:0000313" key="8">
    <source>
        <dbReference type="Proteomes" id="UP001302486"/>
    </source>
</evidence>
<dbReference type="Proteomes" id="UP001302486">
    <property type="component" value="Chromosome"/>
</dbReference>
<feature type="transmembrane region" description="Helical" evidence="6">
    <location>
        <begin position="86"/>
        <end position="108"/>
    </location>
</feature>
<feature type="transmembrane region" description="Helical" evidence="6">
    <location>
        <begin position="220"/>
        <end position="246"/>
    </location>
</feature>
<keyword evidence="5 6" id="KW-0472">Membrane</keyword>
<dbReference type="InterPro" id="IPR044550">
    <property type="entry name" value="WzxE"/>
</dbReference>
<keyword evidence="4 6" id="KW-1133">Transmembrane helix</keyword>
<keyword evidence="2" id="KW-1003">Cell membrane</keyword>
<proteinExistence type="predicted"/>
<protein>
    <submittedName>
        <fullName evidence="7">O-antigen translocase</fullName>
    </submittedName>
</protein>